<evidence type="ECO:0000313" key="2">
    <source>
        <dbReference type="Proteomes" id="UP000248168"/>
    </source>
</evidence>
<keyword evidence="2" id="KW-1185">Reference proteome</keyword>
<dbReference type="Proteomes" id="UP000248168">
    <property type="component" value="Unassembled WGS sequence"/>
</dbReference>
<gene>
    <name evidence="1" type="ORF">NITLEN_80026</name>
</gene>
<protein>
    <submittedName>
        <fullName evidence="1">Uncharacterized protein</fullName>
    </submittedName>
</protein>
<accession>A0A330L9P7</accession>
<name>A0A330L9P7_9BACT</name>
<dbReference type="InParanoid" id="A0A330L9P7"/>
<evidence type="ECO:0000313" key="1">
    <source>
        <dbReference type="EMBL" id="SPP66602.1"/>
    </source>
</evidence>
<reference evidence="2" key="1">
    <citation type="submission" date="2018-04" db="EMBL/GenBank/DDBJ databases">
        <authorList>
            <person name="Lucker S."/>
            <person name="Sakoula D."/>
        </authorList>
    </citation>
    <scope>NUCLEOTIDE SEQUENCE [LARGE SCALE GENOMIC DNA]</scope>
</reference>
<proteinExistence type="predicted"/>
<dbReference type="AlphaFoldDB" id="A0A330L9P7"/>
<sequence>MVILIGLVTIGALVWLVAWSLAGESDAEHRHRAEMKGPSEIKRPPDVRVPFRRAA</sequence>
<dbReference type="EMBL" id="OUNR01000021">
    <property type="protein sequence ID" value="SPP66602.1"/>
    <property type="molecule type" value="Genomic_DNA"/>
</dbReference>
<organism evidence="1 2">
    <name type="scientific">Nitrospira lenta</name>
    <dbReference type="NCBI Taxonomy" id="1436998"/>
    <lineage>
        <taxon>Bacteria</taxon>
        <taxon>Pseudomonadati</taxon>
        <taxon>Nitrospirota</taxon>
        <taxon>Nitrospiria</taxon>
        <taxon>Nitrospirales</taxon>
        <taxon>Nitrospiraceae</taxon>
        <taxon>Nitrospira</taxon>
    </lineage>
</organism>